<dbReference type="GeneID" id="54301919"/>
<evidence type="ECO:0000256" key="3">
    <source>
        <dbReference type="SAM" id="SignalP"/>
    </source>
</evidence>
<evidence type="ECO:0000256" key="2">
    <source>
        <dbReference type="SAM" id="Phobius"/>
    </source>
</evidence>
<feature type="signal peptide" evidence="3">
    <location>
        <begin position="1"/>
        <end position="19"/>
    </location>
</feature>
<accession>A0A6A6B0D8</accession>
<feature type="transmembrane region" description="Helical" evidence="2">
    <location>
        <begin position="247"/>
        <end position="270"/>
    </location>
</feature>
<feature type="chain" id="PRO_5025570179" description="Mid2 domain-containing protein" evidence="3">
    <location>
        <begin position="20"/>
        <end position="365"/>
    </location>
</feature>
<protein>
    <recommendedName>
        <fullName evidence="6">Mid2 domain-containing protein</fullName>
    </recommendedName>
</protein>
<keyword evidence="3" id="KW-0732">Signal</keyword>
<dbReference type="OrthoDB" id="3650014at2759"/>
<gene>
    <name evidence="4" type="ORF">K452DRAFT_321734</name>
</gene>
<evidence type="ECO:0000313" key="5">
    <source>
        <dbReference type="Proteomes" id="UP000799438"/>
    </source>
</evidence>
<dbReference type="AlphaFoldDB" id="A0A6A6B0D8"/>
<keyword evidence="2" id="KW-0812">Transmembrane</keyword>
<dbReference type="Proteomes" id="UP000799438">
    <property type="component" value="Unassembled WGS sequence"/>
</dbReference>
<reference evidence="4" key="1">
    <citation type="journal article" date="2020" name="Stud. Mycol.">
        <title>101 Dothideomycetes genomes: a test case for predicting lifestyles and emergence of pathogens.</title>
        <authorList>
            <person name="Haridas S."/>
            <person name="Albert R."/>
            <person name="Binder M."/>
            <person name="Bloem J."/>
            <person name="Labutti K."/>
            <person name="Salamov A."/>
            <person name="Andreopoulos B."/>
            <person name="Baker S."/>
            <person name="Barry K."/>
            <person name="Bills G."/>
            <person name="Bluhm B."/>
            <person name="Cannon C."/>
            <person name="Castanera R."/>
            <person name="Culley D."/>
            <person name="Daum C."/>
            <person name="Ezra D."/>
            <person name="Gonzalez J."/>
            <person name="Henrissat B."/>
            <person name="Kuo A."/>
            <person name="Liang C."/>
            <person name="Lipzen A."/>
            <person name="Lutzoni F."/>
            <person name="Magnuson J."/>
            <person name="Mondo S."/>
            <person name="Nolan M."/>
            <person name="Ohm R."/>
            <person name="Pangilinan J."/>
            <person name="Park H.-J."/>
            <person name="Ramirez L."/>
            <person name="Alfaro M."/>
            <person name="Sun H."/>
            <person name="Tritt A."/>
            <person name="Yoshinaga Y."/>
            <person name="Zwiers L.-H."/>
            <person name="Turgeon B."/>
            <person name="Goodwin S."/>
            <person name="Spatafora J."/>
            <person name="Crous P."/>
            <person name="Grigoriev I."/>
        </authorList>
    </citation>
    <scope>NUCLEOTIDE SEQUENCE</scope>
    <source>
        <strain evidence="4">CBS 121167</strain>
    </source>
</reference>
<keyword evidence="2" id="KW-1133">Transmembrane helix</keyword>
<dbReference type="EMBL" id="ML995502">
    <property type="protein sequence ID" value="KAF2137490.1"/>
    <property type="molecule type" value="Genomic_DNA"/>
</dbReference>
<feature type="region of interest" description="Disordered" evidence="1">
    <location>
        <begin position="276"/>
        <end position="299"/>
    </location>
</feature>
<name>A0A6A6B0D8_9PEZI</name>
<evidence type="ECO:0000256" key="1">
    <source>
        <dbReference type="SAM" id="MobiDB-lite"/>
    </source>
</evidence>
<dbReference type="RefSeq" id="XP_033393205.1">
    <property type="nucleotide sequence ID" value="XM_033544423.1"/>
</dbReference>
<organism evidence="4 5">
    <name type="scientific">Aplosporella prunicola CBS 121167</name>
    <dbReference type="NCBI Taxonomy" id="1176127"/>
    <lineage>
        <taxon>Eukaryota</taxon>
        <taxon>Fungi</taxon>
        <taxon>Dikarya</taxon>
        <taxon>Ascomycota</taxon>
        <taxon>Pezizomycotina</taxon>
        <taxon>Dothideomycetes</taxon>
        <taxon>Dothideomycetes incertae sedis</taxon>
        <taxon>Botryosphaeriales</taxon>
        <taxon>Aplosporellaceae</taxon>
        <taxon>Aplosporella</taxon>
    </lineage>
</organism>
<feature type="region of interest" description="Disordered" evidence="1">
    <location>
        <begin position="328"/>
        <end position="365"/>
    </location>
</feature>
<feature type="compositionally biased region" description="Polar residues" evidence="1">
    <location>
        <begin position="355"/>
        <end position="365"/>
    </location>
</feature>
<feature type="compositionally biased region" description="Polar residues" evidence="1">
    <location>
        <begin position="280"/>
        <end position="294"/>
    </location>
</feature>
<proteinExistence type="predicted"/>
<keyword evidence="5" id="KW-1185">Reference proteome</keyword>
<evidence type="ECO:0000313" key="4">
    <source>
        <dbReference type="EMBL" id="KAF2137490.1"/>
    </source>
</evidence>
<sequence>MAVVLLVLTLCLHLPFVQGHAITPAARLPTYRVDYNDTLNEILFGHQPRLGKRDVTDCDGAGVFTCPIGTCYAGSDGFIGCCSLSSCAARTTCIDYNPRSKADCDPDTGGCVVCSKPELPFCATIFNQLSDQFIMFCATTSTMEYTQYAVVNSDLPSLSTALPPETTDSSTTAFGTKTVASVAPSTRIFTTVITEAVPDDSETSTVVTITETSVDVASASASAAPSDVFFGSGEDSDNNGLKLSTGAIIGIAIGGLVALASIAALTWFCVKHQGNRNQHDNASNSSPPLWQGPTSGPYGEVTQQVNVAELEDTSPAPTQNEWNITPELDSASVSPAIPSAPFTSEHKYHPASLTPGASVSAPSTL</sequence>
<keyword evidence="2" id="KW-0472">Membrane</keyword>
<evidence type="ECO:0008006" key="6">
    <source>
        <dbReference type="Google" id="ProtNLM"/>
    </source>
</evidence>
<feature type="compositionally biased region" description="Low complexity" evidence="1">
    <location>
        <begin position="330"/>
        <end position="341"/>
    </location>
</feature>